<evidence type="ECO:0000259" key="1">
    <source>
        <dbReference type="Pfam" id="PF13320"/>
    </source>
</evidence>
<dbReference type="Pfam" id="PF22680">
    <property type="entry name" value="Glyco_hydro_123_N_2"/>
    <property type="match status" value="1"/>
</dbReference>
<protein>
    <submittedName>
        <fullName evidence="3">Uncharacterized protein</fullName>
    </submittedName>
</protein>
<organism evidence="3">
    <name type="scientific">bioreactor metagenome</name>
    <dbReference type="NCBI Taxonomy" id="1076179"/>
    <lineage>
        <taxon>unclassified sequences</taxon>
        <taxon>metagenomes</taxon>
        <taxon>ecological metagenomes</taxon>
    </lineage>
</organism>
<feature type="domain" description="Glycoside hydrolase 123 catalytic" evidence="1">
    <location>
        <begin position="229"/>
        <end position="537"/>
    </location>
</feature>
<evidence type="ECO:0000313" key="3">
    <source>
        <dbReference type="EMBL" id="MPM34147.1"/>
    </source>
</evidence>
<reference evidence="3" key="1">
    <citation type="submission" date="2019-08" db="EMBL/GenBank/DDBJ databases">
        <authorList>
            <person name="Kucharzyk K."/>
            <person name="Murdoch R.W."/>
            <person name="Higgins S."/>
            <person name="Loffler F."/>
        </authorList>
    </citation>
    <scope>NUCLEOTIDE SEQUENCE</scope>
</reference>
<dbReference type="InterPro" id="IPR025150">
    <property type="entry name" value="GH123_cat"/>
</dbReference>
<name>A0A644Z0J5_9ZZZZ</name>
<comment type="caution">
    <text evidence="3">The sequence shown here is derived from an EMBL/GenBank/DDBJ whole genome shotgun (WGS) entry which is preliminary data.</text>
</comment>
<gene>
    <name evidence="3" type="ORF">SDC9_80729</name>
</gene>
<dbReference type="AlphaFoldDB" id="A0A644Z0J5"/>
<dbReference type="EMBL" id="VSSQ01006885">
    <property type="protein sequence ID" value="MPM34147.1"/>
    <property type="molecule type" value="Genomic_DNA"/>
</dbReference>
<sequence length="579" mass="67803">MGMNLKNNTFYRSNSAKKTFLNTIVLIFVVCSYSFSNDGKEIQFEYVDPMEKVLAERSFFPGSQEAISEVVRGEHASLQFVVRSPYTINNLRVTITQASNQDKLLPAAKARFVGFVKVGRSIWDYSRDRINSLSGYFPDPLLEEDKIDVKFGNSQPIWITIPIPSDATPGLYRGKVTINGSIENKEFHIEKDYSVRVYPVTIDKTSLWVTNWFTIDTASLKWMNQGEDFESFSQQHWEYIRKLAKMMAEYRKNSARISPLDLSEFKFTNGKWQVDFTRFDKVVEIFIQEGVIGRLEGGHIGTRETTWDSPFVVRVPSIDRNAENKFENLPLSNSRAQQFYVDFFTSLKQHLKEKGWEDIYFQYIADEPTAFNVHGYIEIAKFVKQIYPEIRIIEATHSKDLEDIVDIYVPQLNFMNSDYDFYNNINKNTEGKEAWFYTCLSPKGEYANRFIELPLLKTRYIHWLNFKYNIPGYLHWGLNQWRTDPWDEQTSIQYEGGNILPGGDSWIIYPKGDKLLSSIRFEAMRDGIVDYELFRMLEKKNPEAARNIIDKVIYSFDRYDNNIAAFRDHRRKLMELLSE</sequence>
<accession>A0A644Z0J5</accession>
<proteinExistence type="predicted"/>
<evidence type="ECO:0000259" key="2">
    <source>
        <dbReference type="Pfam" id="PF22680"/>
    </source>
</evidence>
<feature type="domain" description="Glycoside hydrolase 123 N-terminal" evidence="2">
    <location>
        <begin position="72"/>
        <end position="179"/>
    </location>
</feature>
<dbReference type="Pfam" id="PF13320">
    <property type="entry name" value="GH123_cat"/>
    <property type="match status" value="1"/>
</dbReference>
<dbReference type="InterPro" id="IPR053850">
    <property type="entry name" value="Glyco_hydro_123_N_2"/>
</dbReference>